<comment type="caution">
    <text evidence="3">The sequence shown here is derived from an EMBL/GenBank/DDBJ whole genome shotgun (WGS) entry which is preliminary data.</text>
</comment>
<dbReference type="AlphaFoldDB" id="A0A9W9KFB4"/>
<reference evidence="3" key="2">
    <citation type="journal article" date="2023" name="IMA Fungus">
        <title>Comparative genomic study of the Penicillium genus elucidates a diverse pangenome and 15 lateral gene transfer events.</title>
        <authorList>
            <person name="Petersen C."/>
            <person name="Sorensen T."/>
            <person name="Nielsen M.R."/>
            <person name="Sondergaard T.E."/>
            <person name="Sorensen J.L."/>
            <person name="Fitzpatrick D.A."/>
            <person name="Frisvad J.C."/>
            <person name="Nielsen K.L."/>
        </authorList>
    </citation>
    <scope>NUCLEOTIDE SEQUENCE</scope>
    <source>
        <strain evidence="3">IBT 34128</strain>
    </source>
</reference>
<dbReference type="RefSeq" id="XP_056513351.1">
    <property type="nucleotide sequence ID" value="XM_056652284.1"/>
</dbReference>
<evidence type="ECO:0000256" key="2">
    <source>
        <dbReference type="SAM" id="MobiDB-lite"/>
    </source>
</evidence>
<evidence type="ECO:0000256" key="1">
    <source>
        <dbReference type="SAM" id="Coils"/>
    </source>
</evidence>
<sequence length="229" mass="25995">MDFQAYYKLDGGGGGGYSMNTSFCTTTDDGHLRETVQREESLKERVHALQKITDSEDEKEKAQLSQWQQELDDLQRQYWNQMQLLAIHESSLPTDLRRMYGSVRKKNPKWYLNSELNVDCARRGGCCGRDCGCCAKREPTANRTRGIGHCSVNCGCCSHIRGFDLTVEEMENVHQQLDKTLKGSNPNHLIAMTSGLFPAAPVSPPKSKPRRQPQSKSSMWKRVGHMLKR</sequence>
<feature type="coiled-coil region" evidence="1">
    <location>
        <begin position="57"/>
        <end position="84"/>
    </location>
</feature>
<reference evidence="3" key="1">
    <citation type="submission" date="2022-11" db="EMBL/GenBank/DDBJ databases">
        <authorList>
            <person name="Petersen C."/>
        </authorList>
    </citation>
    <scope>NUCLEOTIDE SEQUENCE</scope>
    <source>
        <strain evidence="3">IBT 34128</strain>
    </source>
</reference>
<accession>A0A9W9KFB4</accession>
<dbReference type="EMBL" id="JAPMSZ010000004">
    <property type="protein sequence ID" value="KAJ5104355.1"/>
    <property type="molecule type" value="Genomic_DNA"/>
</dbReference>
<feature type="region of interest" description="Disordered" evidence="2">
    <location>
        <begin position="196"/>
        <end position="229"/>
    </location>
</feature>
<gene>
    <name evidence="3" type="ORF">NUU61_001702</name>
</gene>
<evidence type="ECO:0000313" key="4">
    <source>
        <dbReference type="Proteomes" id="UP001141434"/>
    </source>
</evidence>
<name>A0A9W9KFB4_9EURO</name>
<proteinExistence type="predicted"/>
<keyword evidence="1" id="KW-0175">Coiled coil</keyword>
<protein>
    <submittedName>
        <fullName evidence="3">Uncharacterized protein</fullName>
    </submittedName>
</protein>
<keyword evidence="4" id="KW-1185">Reference proteome</keyword>
<dbReference type="OrthoDB" id="4336792at2759"/>
<dbReference type="Proteomes" id="UP001141434">
    <property type="component" value="Unassembled WGS sequence"/>
</dbReference>
<evidence type="ECO:0000313" key="3">
    <source>
        <dbReference type="EMBL" id="KAJ5104355.1"/>
    </source>
</evidence>
<dbReference type="GeneID" id="81391452"/>
<organism evidence="3 4">
    <name type="scientific">Penicillium alfredii</name>
    <dbReference type="NCBI Taxonomy" id="1506179"/>
    <lineage>
        <taxon>Eukaryota</taxon>
        <taxon>Fungi</taxon>
        <taxon>Dikarya</taxon>
        <taxon>Ascomycota</taxon>
        <taxon>Pezizomycotina</taxon>
        <taxon>Eurotiomycetes</taxon>
        <taxon>Eurotiomycetidae</taxon>
        <taxon>Eurotiales</taxon>
        <taxon>Aspergillaceae</taxon>
        <taxon>Penicillium</taxon>
    </lineage>
</organism>